<reference evidence="8" key="1">
    <citation type="submission" date="2025-08" db="UniProtKB">
        <authorList>
            <consortium name="RefSeq"/>
        </authorList>
    </citation>
    <scope>IDENTIFICATION</scope>
    <source>
        <strain evidence="8">11010-0011.00</strain>
        <tissue evidence="8">Whole body</tissue>
    </source>
</reference>
<sequence length="120" mass="12663">MTDQSLVKATAVANSVSKRAPCTQLVMGTGGGLVTGYCTIKLGKFLALAMGGGILLIQLFVELGYVRVDWQKIVAEMEGRLAGTTQHLERSQGVRLMVGSNARLYTSFIGGVFLGIGIAI</sequence>
<feature type="transmembrane region" description="Helical" evidence="6">
    <location>
        <begin position="45"/>
        <end position="66"/>
    </location>
</feature>
<evidence type="ECO:0000256" key="1">
    <source>
        <dbReference type="ARBA" id="ARBA00004374"/>
    </source>
</evidence>
<dbReference type="PANTHER" id="PTHR21346">
    <property type="entry name" value="FUN14 DOMAIN CONTAINING"/>
    <property type="match status" value="1"/>
</dbReference>
<keyword evidence="4 6" id="KW-1133">Transmembrane helix</keyword>
<evidence type="ECO:0000256" key="2">
    <source>
        <dbReference type="ARBA" id="ARBA00009160"/>
    </source>
</evidence>
<dbReference type="Pfam" id="PF04930">
    <property type="entry name" value="FUN14"/>
    <property type="match status" value="1"/>
</dbReference>
<feature type="transmembrane region" description="Helical" evidence="6">
    <location>
        <begin position="102"/>
        <end position="119"/>
    </location>
</feature>
<evidence type="ECO:0000256" key="4">
    <source>
        <dbReference type="ARBA" id="ARBA00022989"/>
    </source>
</evidence>
<dbReference type="Proteomes" id="UP000504634">
    <property type="component" value="Unplaced"/>
</dbReference>
<dbReference type="GeneID" id="115622110"/>
<dbReference type="GO" id="GO:0000422">
    <property type="term" value="P:autophagy of mitochondrion"/>
    <property type="evidence" value="ECO:0007669"/>
    <property type="project" value="TreeGrafter"/>
</dbReference>
<dbReference type="GO" id="GO:0005741">
    <property type="term" value="C:mitochondrial outer membrane"/>
    <property type="evidence" value="ECO:0007669"/>
    <property type="project" value="UniProtKB-SubCell"/>
</dbReference>
<comment type="subcellular location">
    <subcellularLocation>
        <location evidence="1">Mitochondrion outer membrane</location>
        <topology evidence="1">Multi-pass membrane protein</topology>
    </subcellularLocation>
</comment>
<keyword evidence="3 6" id="KW-0812">Transmembrane</keyword>
<name>A0A6J2T4F6_DROLE</name>
<proteinExistence type="inferred from homology"/>
<evidence type="ECO:0000256" key="5">
    <source>
        <dbReference type="ARBA" id="ARBA00023136"/>
    </source>
</evidence>
<comment type="similarity">
    <text evidence="2">Belongs to the FUN14 family.</text>
</comment>
<keyword evidence="5 6" id="KW-0472">Membrane</keyword>
<organism evidence="7 8">
    <name type="scientific">Drosophila lebanonensis</name>
    <name type="common">Fruit fly</name>
    <name type="synonym">Scaptodrosophila lebanonensis</name>
    <dbReference type="NCBI Taxonomy" id="7225"/>
    <lineage>
        <taxon>Eukaryota</taxon>
        <taxon>Metazoa</taxon>
        <taxon>Ecdysozoa</taxon>
        <taxon>Arthropoda</taxon>
        <taxon>Hexapoda</taxon>
        <taxon>Insecta</taxon>
        <taxon>Pterygota</taxon>
        <taxon>Neoptera</taxon>
        <taxon>Endopterygota</taxon>
        <taxon>Diptera</taxon>
        <taxon>Brachycera</taxon>
        <taxon>Muscomorpha</taxon>
        <taxon>Ephydroidea</taxon>
        <taxon>Drosophilidae</taxon>
        <taxon>Scaptodrosophila</taxon>
    </lineage>
</organism>
<evidence type="ECO:0000256" key="6">
    <source>
        <dbReference type="SAM" id="Phobius"/>
    </source>
</evidence>
<protein>
    <submittedName>
        <fullName evidence="8">FUN14 domain-containing protein 2-like</fullName>
    </submittedName>
</protein>
<dbReference type="InterPro" id="IPR007014">
    <property type="entry name" value="FUN14"/>
</dbReference>
<evidence type="ECO:0000313" key="7">
    <source>
        <dbReference type="Proteomes" id="UP000504634"/>
    </source>
</evidence>
<evidence type="ECO:0000313" key="8">
    <source>
        <dbReference type="RefSeq" id="XP_030371811.1"/>
    </source>
</evidence>
<dbReference type="AlphaFoldDB" id="A0A6J2T4F6"/>
<dbReference type="RefSeq" id="XP_030371811.1">
    <property type="nucleotide sequence ID" value="XM_030515951.1"/>
</dbReference>
<accession>A0A6J2T4F6</accession>
<gene>
    <name evidence="8" type="primary">LOC115622110</name>
</gene>
<dbReference type="PANTHER" id="PTHR21346:SF0">
    <property type="entry name" value="RE45833P"/>
    <property type="match status" value="1"/>
</dbReference>
<evidence type="ECO:0000256" key="3">
    <source>
        <dbReference type="ARBA" id="ARBA00022692"/>
    </source>
</evidence>
<keyword evidence="7" id="KW-1185">Reference proteome</keyword>